<keyword evidence="1" id="KW-0472">Membrane</keyword>
<evidence type="ECO:0000256" key="1">
    <source>
        <dbReference type="SAM" id="Phobius"/>
    </source>
</evidence>
<keyword evidence="1" id="KW-0812">Transmembrane</keyword>
<sequence length="335" mass="35487">MAASSRTRVTRKIWLLALAIVLAIALYTGCWFYAASELKERTLALLGSQEANGITVECPDAEYRGYPFRIGLFCSKVTVDDRNNGISATLGALRSAAQVYDPGHIVWEVDGPAEVRTSHGLTVSTTWDSLQSSLVTNGRGVERSSTVIQGGSTGIVSSAQGQAFNLDSERSEIHLRQNGDDLDVALSLLNARGRAEGLPELLPAMTAVVDATLVGRAGMIDGSDPNGLALYGTEGEMRRLSADLGEGRVVTVTGPFSVDEEGYLSGRLKLQVEQIDAWRRSLAQAFPEAAPVLQTVAGMLSALNGGGQSASIDLTIQRGKVLAGGFIPIGEIPRL</sequence>
<accession>A0ABM8PQ97</accession>
<reference evidence="2 3" key="1">
    <citation type="submission" date="2020-11" db="EMBL/GenBank/DDBJ databases">
        <authorList>
            <person name="Lassalle F."/>
        </authorList>
    </citation>
    <scope>NUCLEOTIDE SEQUENCE [LARGE SCALE GENOMIC DNA]</scope>
    <source>
        <strain evidence="2 3">JC140</strain>
    </source>
</reference>
<evidence type="ECO:0000313" key="3">
    <source>
        <dbReference type="Proteomes" id="UP000606921"/>
    </source>
</evidence>
<feature type="transmembrane region" description="Helical" evidence="1">
    <location>
        <begin position="12"/>
        <end position="34"/>
    </location>
</feature>
<gene>
    <name evidence="2" type="ORF">REJC140_01105</name>
</gene>
<dbReference type="Pfam" id="PF09898">
    <property type="entry name" value="DUF2125"/>
    <property type="match status" value="1"/>
</dbReference>
<evidence type="ECO:0008006" key="4">
    <source>
        <dbReference type="Google" id="ProtNLM"/>
    </source>
</evidence>
<protein>
    <recommendedName>
        <fullName evidence="4">DUF2125 domain-containing protein</fullName>
    </recommendedName>
</protein>
<dbReference type="EMBL" id="CABFWF030000012">
    <property type="protein sequence ID" value="CAD7042191.1"/>
    <property type="molecule type" value="Genomic_DNA"/>
</dbReference>
<keyword evidence="1" id="KW-1133">Transmembrane helix</keyword>
<organism evidence="2 3">
    <name type="scientific">Pseudorhizobium endolithicum</name>
    <dbReference type="NCBI Taxonomy" id="1191678"/>
    <lineage>
        <taxon>Bacteria</taxon>
        <taxon>Pseudomonadati</taxon>
        <taxon>Pseudomonadota</taxon>
        <taxon>Alphaproteobacteria</taxon>
        <taxon>Hyphomicrobiales</taxon>
        <taxon>Rhizobiaceae</taxon>
        <taxon>Rhizobium/Agrobacterium group</taxon>
        <taxon>Pseudorhizobium</taxon>
    </lineage>
</organism>
<dbReference type="RefSeq" id="WP_142593016.1">
    <property type="nucleotide sequence ID" value="NZ_CABFWF030000012.1"/>
</dbReference>
<evidence type="ECO:0000313" key="2">
    <source>
        <dbReference type="EMBL" id="CAD7042191.1"/>
    </source>
</evidence>
<dbReference type="InterPro" id="IPR018666">
    <property type="entry name" value="DUF2125"/>
</dbReference>
<keyword evidence="3" id="KW-1185">Reference proteome</keyword>
<proteinExistence type="predicted"/>
<comment type="caution">
    <text evidence="2">The sequence shown here is derived from an EMBL/GenBank/DDBJ whole genome shotgun (WGS) entry which is preliminary data.</text>
</comment>
<name>A0ABM8PQ97_9HYPH</name>
<dbReference type="Proteomes" id="UP000606921">
    <property type="component" value="Unassembled WGS sequence"/>
</dbReference>